<evidence type="ECO:0000313" key="7">
    <source>
        <dbReference type="Proteomes" id="UP000015354"/>
    </source>
</evidence>
<dbReference type="InterPro" id="IPR000783">
    <property type="entry name" value="RNA_pol_subH/Rpb5_C"/>
</dbReference>
<keyword evidence="2" id="KW-0539">Nucleus</keyword>
<dbReference type="GO" id="GO:0003677">
    <property type="term" value="F:DNA binding"/>
    <property type="evidence" value="ECO:0007669"/>
    <property type="project" value="InterPro"/>
</dbReference>
<comment type="similarity">
    <text evidence="3">Belongs to the archaeal Rpo5/eukaryotic RPB5 RNA polymerase subunit family.</text>
</comment>
<dbReference type="GO" id="GO:0005665">
    <property type="term" value="C:RNA polymerase II, core complex"/>
    <property type="evidence" value="ECO:0007669"/>
    <property type="project" value="TreeGrafter"/>
</dbReference>
<dbReference type="GO" id="GO:0042797">
    <property type="term" value="P:tRNA transcription by RNA polymerase III"/>
    <property type="evidence" value="ECO:0007669"/>
    <property type="project" value="TreeGrafter"/>
</dbReference>
<dbReference type="Pfam" id="PF01191">
    <property type="entry name" value="RNA_pol_Rpb5_C"/>
    <property type="match status" value="1"/>
</dbReference>
<dbReference type="GO" id="GO:0005736">
    <property type="term" value="C:RNA polymerase I complex"/>
    <property type="evidence" value="ECO:0007669"/>
    <property type="project" value="TreeGrafter"/>
</dbReference>
<dbReference type="OrthoDB" id="248779at2759"/>
<dbReference type="FunFam" id="3.90.940.20:FF:000001">
    <property type="entry name" value="DNA-directed RNA polymerases I, II, and III subunit RPABC1"/>
    <property type="match status" value="1"/>
</dbReference>
<feature type="domain" description="RNA polymerase subunit H/Rpb5 C-terminal" evidence="4">
    <location>
        <begin position="198"/>
        <end position="270"/>
    </location>
</feature>
<dbReference type="Gene3D" id="3.90.940.20">
    <property type="entry name" value="RPB5-like RNA polymerase subunit"/>
    <property type="match status" value="1"/>
</dbReference>
<dbReference type="GO" id="GO:0006366">
    <property type="term" value="P:transcription by RNA polymerase II"/>
    <property type="evidence" value="ECO:0007669"/>
    <property type="project" value="TreeGrafter"/>
</dbReference>
<dbReference type="HAMAP" id="MF_00025">
    <property type="entry name" value="RNApol_Rpo5_RPB5"/>
    <property type="match status" value="1"/>
</dbReference>
<protein>
    <submittedName>
        <fullName evidence="6">DNA-directed RNA polymerases I, II, and III subunit RPABC1</fullName>
    </submittedName>
</protein>
<dbReference type="EMBL" id="ATMH01005766">
    <property type="protein sequence ID" value="EPY27408.1"/>
    <property type="molecule type" value="Genomic_DNA"/>
</dbReference>
<evidence type="ECO:0000313" key="6">
    <source>
        <dbReference type="EMBL" id="EPY27408.1"/>
    </source>
</evidence>
<comment type="subcellular location">
    <subcellularLocation>
        <location evidence="1">Nucleus</location>
    </subcellularLocation>
</comment>
<dbReference type="InterPro" id="IPR036710">
    <property type="entry name" value="RNA_pol_Rpb5_N_sf"/>
</dbReference>
<evidence type="ECO:0000256" key="2">
    <source>
        <dbReference type="ARBA" id="ARBA00023242"/>
    </source>
</evidence>
<dbReference type="InterPro" id="IPR014381">
    <property type="entry name" value="Arch_Rpo5/euc_Rpb5"/>
</dbReference>
<dbReference type="SUPFAM" id="SSF53036">
    <property type="entry name" value="Eukaryotic RPB5 N-terminal domain"/>
    <property type="match status" value="1"/>
</dbReference>
<dbReference type="PANTHER" id="PTHR10535">
    <property type="entry name" value="DNA-DIRECTED RNA POLYMERASES I, II, AND III SUBUNIT RPABC1"/>
    <property type="match status" value="1"/>
</dbReference>
<dbReference type="SUPFAM" id="SSF55287">
    <property type="entry name" value="RPB5-like RNA polymerase subunit"/>
    <property type="match status" value="1"/>
</dbReference>
<keyword evidence="7" id="KW-1185">Reference proteome</keyword>
<keyword evidence="6" id="KW-0240">DNA-directed RNA polymerase</keyword>
<keyword evidence="6" id="KW-0804">Transcription</keyword>
<dbReference type="PANTHER" id="PTHR10535:SF24">
    <property type="entry name" value="RNA POLYMERASES II SUBUNIT, PUTATIVE-RELATED"/>
    <property type="match status" value="1"/>
</dbReference>
<dbReference type="GO" id="GO:0005666">
    <property type="term" value="C:RNA polymerase III complex"/>
    <property type="evidence" value="ECO:0007669"/>
    <property type="project" value="TreeGrafter"/>
</dbReference>
<accession>S9UEP8</accession>
<dbReference type="Pfam" id="PF03871">
    <property type="entry name" value="RNA_pol_Rpb5_N"/>
    <property type="match status" value="1"/>
</dbReference>
<organism evidence="6 7">
    <name type="scientific">Strigomonas culicis</name>
    <dbReference type="NCBI Taxonomy" id="28005"/>
    <lineage>
        <taxon>Eukaryota</taxon>
        <taxon>Discoba</taxon>
        <taxon>Euglenozoa</taxon>
        <taxon>Kinetoplastea</taxon>
        <taxon>Metakinetoplastina</taxon>
        <taxon>Trypanosomatida</taxon>
        <taxon>Trypanosomatidae</taxon>
        <taxon>Strigomonadinae</taxon>
        <taxon>Strigomonas</taxon>
    </lineage>
</organism>
<evidence type="ECO:0000256" key="3">
    <source>
        <dbReference type="ARBA" id="ARBA00025765"/>
    </source>
</evidence>
<comment type="caution">
    <text evidence="6">The sequence shown here is derived from an EMBL/GenBank/DDBJ whole genome shotgun (WGS) entry which is preliminary data.</text>
</comment>
<dbReference type="GO" id="GO:0006362">
    <property type="term" value="P:transcription elongation by RNA polymerase I"/>
    <property type="evidence" value="ECO:0007669"/>
    <property type="project" value="TreeGrafter"/>
</dbReference>
<sequence length="271" mass="30229">MTSIAAVGQTNLHEHKLFRVLRTVYEMMLDRHYDVPEALIAPTYDDFVRMYIREEEVLVERERIHALEGANLHIVRDDANENTVVVRKRVIMRNRMTLPCTRDLSATASSAADAMAAAGDAAAAGKSTALVLFCPPHDLTGKNLQSHVSLAENDGCRLLVLVTPSKPNAIVKKYIDNLNRGPAGGLKVELFEEDDLAVNITRHELVPRHVPLTPEQTREVLQAHALEVHQLPRLLATDPVARYFGLTRGNVVRIERRSESAGVYASYRQVV</sequence>
<name>S9UEP8_9TRYP</name>
<dbReference type="Proteomes" id="UP000015354">
    <property type="component" value="Unassembled WGS sequence"/>
</dbReference>
<feature type="domain" description="RNA polymerase Rpb5 N-terminal" evidence="5">
    <location>
        <begin position="14"/>
        <end position="65"/>
    </location>
</feature>
<evidence type="ECO:0000259" key="5">
    <source>
        <dbReference type="Pfam" id="PF03871"/>
    </source>
</evidence>
<proteinExistence type="inferred from homology"/>
<reference evidence="6 7" key="1">
    <citation type="journal article" date="2013" name="PLoS ONE">
        <title>Predicting the Proteins of Angomonas deanei, Strigomonas culicis and Their Respective Endosymbionts Reveals New Aspects of the Trypanosomatidae Family.</title>
        <authorList>
            <person name="Motta M.C."/>
            <person name="Martins A.C."/>
            <person name="de Souza S.S."/>
            <person name="Catta-Preta C.M."/>
            <person name="Silva R."/>
            <person name="Klein C.C."/>
            <person name="de Almeida L.G."/>
            <person name="de Lima Cunha O."/>
            <person name="Ciapina L.P."/>
            <person name="Brocchi M."/>
            <person name="Colabardini A.C."/>
            <person name="de Araujo Lima B."/>
            <person name="Machado C.R."/>
            <person name="de Almeida Soares C.M."/>
            <person name="Probst C.M."/>
            <person name="de Menezes C.B."/>
            <person name="Thompson C.E."/>
            <person name="Bartholomeu D.C."/>
            <person name="Gradia D.F."/>
            <person name="Pavoni D.P."/>
            <person name="Grisard E.C."/>
            <person name="Fantinatti-Garboggini F."/>
            <person name="Marchini F.K."/>
            <person name="Rodrigues-Luiz G.F."/>
            <person name="Wagner G."/>
            <person name="Goldman G.H."/>
            <person name="Fietto J.L."/>
            <person name="Elias M.C."/>
            <person name="Goldman M.H."/>
            <person name="Sagot M.F."/>
            <person name="Pereira M."/>
            <person name="Stoco P.H."/>
            <person name="de Mendonca-Neto R.P."/>
            <person name="Teixeira S.M."/>
            <person name="Maciel T.E."/>
            <person name="de Oliveira Mendes T.A."/>
            <person name="Urmenyi T.P."/>
            <person name="de Souza W."/>
            <person name="Schenkman S."/>
            <person name="de Vasconcelos A.T."/>
        </authorList>
    </citation>
    <scope>NUCLEOTIDE SEQUENCE [LARGE SCALE GENOMIC DNA]</scope>
</reference>
<evidence type="ECO:0000259" key="4">
    <source>
        <dbReference type="Pfam" id="PF01191"/>
    </source>
</evidence>
<dbReference type="InterPro" id="IPR005571">
    <property type="entry name" value="RNA_pol_Rpb5_N"/>
</dbReference>
<dbReference type="AlphaFoldDB" id="S9UEP8"/>
<dbReference type="GO" id="GO:0003899">
    <property type="term" value="F:DNA-directed RNA polymerase activity"/>
    <property type="evidence" value="ECO:0007669"/>
    <property type="project" value="InterPro"/>
</dbReference>
<dbReference type="Gene3D" id="3.40.1340.10">
    <property type="entry name" value="RNA polymerase, Rpb5, N-terminal domain"/>
    <property type="match status" value="1"/>
</dbReference>
<dbReference type="InterPro" id="IPR035913">
    <property type="entry name" value="RPB5-like_sf"/>
</dbReference>
<evidence type="ECO:0000256" key="1">
    <source>
        <dbReference type="ARBA" id="ARBA00004123"/>
    </source>
</evidence>
<gene>
    <name evidence="6" type="ORF">STCU_05766</name>
</gene>